<comment type="similarity">
    <text evidence="3 14">Belongs to the glycosyl hydrolase 13 family.</text>
</comment>
<evidence type="ECO:0000256" key="4">
    <source>
        <dbReference type="ARBA" id="ARBA00012268"/>
    </source>
</evidence>
<dbReference type="InterPro" id="IPR044901">
    <property type="entry name" value="Trehalose_TreZ_E-set_sf"/>
</dbReference>
<dbReference type="PANTHER" id="PTHR43651:SF11">
    <property type="entry name" value="MALTO-OLIGOSYLTREHALOSE TREHALOHYDROLASE"/>
    <property type="match status" value="1"/>
</dbReference>
<evidence type="ECO:0000256" key="9">
    <source>
        <dbReference type="ARBA" id="ARBA00023295"/>
    </source>
</evidence>
<dbReference type="SUPFAM" id="SSF81296">
    <property type="entry name" value="E set domains"/>
    <property type="match status" value="1"/>
</dbReference>
<evidence type="ECO:0000313" key="19">
    <source>
        <dbReference type="Proteomes" id="UP000076128"/>
    </source>
</evidence>
<dbReference type="PATRIC" id="fig|1335048.3.peg.1360"/>
<evidence type="ECO:0000256" key="3">
    <source>
        <dbReference type="ARBA" id="ARBA00008061"/>
    </source>
</evidence>
<evidence type="ECO:0000256" key="16">
    <source>
        <dbReference type="PIRSR" id="PIRSR006337-3"/>
    </source>
</evidence>
<dbReference type="PANTHER" id="PTHR43651">
    <property type="entry name" value="1,4-ALPHA-GLUCAN-BRANCHING ENZYME"/>
    <property type="match status" value="1"/>
</dbReference>
<evidence type="ECO:0000256" key="6">
    <source>
        <dbReference type="ARBA" id="ARBA00022490"/>
    </source>
</evidence>
<evidence type="ECO:0000256" key="12">
    <source>
        <dbReference type="ARBA" id="ARBA00034013"/>
    </source>
</evidence>
<dbReference type="CDD" id="cd11325">
    <property type="entry name" value="AmyAc_GTHase"/>
    <property type="match status" value="1"/>
</dbReference>
<dbReference type="KEGG" id="daa:AKL17_1308"/>
<dbReference type="SMART" id="SM00642">
    <property type="entry name" value="Aamy"/>
    <property type="match status" value="1"/>
</dbReference>
<evidence type="ECO:0000256" key="11">
    <source>
        <dbReference type="ARBA" id="ARBA00033284"/>
    </source>
</evidence>
<evidence type="ECO:0000256" key="10">
    <source>
        <dbReference type="ARBA" id="ARBA00032057"/>
    </source>
</evidence>
<dbReference type="RefSeq" id="WP_066811704.1">
    <property type="nucleotide sequence ID" value="NZ_CP012661.1"/>
</dbReference>
<dbReference type="NCBIfam" id="TIGR02402">
    <property type="entry name" value="trehalose_TreZ"/>
    <property type="match status" value="1"/>
</dbReference>
<keyword evidence="7 14" id="KW-0378">Hydrolase</keyword>
<dbReference type="InterPro" id="IPR017853">
    <property type="entry name" value="GH"/>
</dbReference>
<organism evidence="18 19">
    <name type="scientific">Frigidibacter mobilis</name>
    <dbReference type="NCBI Taxonomy" id="1335048"/>
    <lineage>
        <taxon>Bacteria</taxon>
        <taxon>Pseudomonadati</taxon>
        <taxon>Pseudomonadota</taxon>
        <taxon>Alphaproteobacteria</taxon>
        <taxon>Rhodobacterales</taxon>
        <taxon>Paracoccaceae</taxon>
        <taxon>Frigidibacter</taxon>
    </lineage>
</organism>
<evidence type="ECO:0000256" key="5">
    <source>
        <dbReference type="ARBA" id="ARBA00015938"/>
    </source>
</evidence>
<dbReference type="GO" id="GO:0005992">
    <property type="term" value="P:trehalose biosynthetic process"/>
    <property type="evidence" value="ECO:0007669"/>
    <property type="project" value="UniProtKB-UniRule"/>
</dbReference>
<dbReference type="EMBL" id="CP012661">
    <property type="protein sequence ID" value="AMY68564.1"/>
    <property type="molecule type" value="Genomic_DNA"/>
</dbReference>
<protein>
    <recommendedName>
        <fullName evidence="5 13">Malto-oligosyltrehalose trehalohydrolase</fullName>
        <shortName evidence="14">MTHase</shortName>
        <ecNumber evidence="4 13">3.2.1.141</ecNumber>
    </recommendedName>
    <alternativeName>
        <fullName evidence="11 14">4-alpha-D-((1-&gt;4)-alpha-D-glucano)trehalose trehalohydrolase</fullName>
    </alternativeName>
    <alternativeName>
        <fullName evidence="10 14">Maltooligosyl trehalose trehalohydrolase</fullName>
    </alternativeName>
</protein>
<dbReference type="AlphaFoldDB" id="A0A159Z339"/>
<evidence type="ECO:0000256" key="1">
    <source>
        <dbReference type="ARBA" id="ARBA00004496"/>
    </source>
</evidence>
<dbReference type="Pfam" id="PF00128">
    <property type="entry name" value="Alpha-amylase"/>
    <property type="match status" value="1"/>
</dbReference>
<evidence type="ECO:0000259" key="17">
    <source>
        <dbReference type="SMART" id="SM00642"/>
    </source>
</evidence>
<dbReference type="InterPro" id="IPR014756">
    <property type="entry name" value="Ig_E-set"/>
</dbReference>
<name>A0A159Z339_9RHOB</name>
<dbReference type="Gene3D" id="1.10.10.760">
    <property type="entry name" value="E-set domains of sugar-utilizing enzymes"/>
    <property type="match status" value="1"/>
</dbReference>
<gene>
    <name evidence="18" type="ORF">AKL17_1308</name>
</gene>
<evidence type="ECO:0000256" key="13">
    <source>
        <dbReference type="NCBIfam" id="TIGR02402"/>
    </source>
</evidence>
<dbReference type="SUPFAM" id="SSF51445">
    <property type="entry name" value="(Trans)glycosidases"/>
    <property type="match status" value="1"/>
</dbReference>
<feature type="active site" description="Nucleophile" evidence="15">
    <location>
        <position position="271"/>
    </location>
</feature>
<dbReference type="EC" id="3.2.1.141" evidence="4 13"/>
<feature type="domain" description="Glycosyl hydrolase family 13 catalytic" evidence="17">
    <location>
        <begin position="103"/>
        <end position="516"/>
    </location>
</feature>
<comment type="catalytic activity">
    <reaction evidence="12 14">
        <text>hydrolysis of (1-&gt;4)-alpha-D-glucosidic linkage in 4-alpha-D-[(1-&gt;4)-alpha-D-glucanosyl]n trehalose to yield trehalose and (1-&gt;4)-alpha-D-glucan.</text>
        <dbReference type="EC" id="3.2.1.141"/>
    </reaction>
</comment>
<evidence type="ECO:0000256" key="8">
    <source>
        <dbReference type="ARBA" id="ARBA00023277"/>
    </source>
</evidence>
<dbReference type="InterPro" id="IPR012768">
    <property type="entry name" value="Trehalose_TreZ"/>
</dbReference>
<keyword evidence="6" id="KW-0963">Cytoplasm</keyword>
<evidence type="ECO:0000256" key="7">
    <source>
        <dbReference type="ARBA" id="ARBA00022801"/>
    </source>
</evidence>
<dbReference type="Proteomes" id="UP000076128">
    <property type="component" value="Chromosome"/>
</dbReference>
<dbReference type="InterPro" id="IPR013783">
    <property type="entry name" value="Ig-like_fold"/>
</dbReference>
<reference evidence="18 19" key="1">
    <citation type="submission" date="2015-09" db="EMBL/GenBank/DDBJ databases">
        <title>Complete genome sequence of Defluviimonas alba cai42t isolated from an oilfield in Xinjiang.</title>
        <authorList>
            <person name="Geng S."/>
            <person name="Pan X."/>
            <person name="Wu X."/>
        </authorList>
    </citation>
    <scope>NUCLEOTIDE SEQUENCE [LARGE SCALE GENOMIC DNA]</scope>
    <source>
        <strain evidence="19">cai42</strain>
    </source>
</reference>
<dbReference type="GO" id="GO:0005737">
    <property type="term" value="C:cytoplasm"/>
    <property type="evidence" value="ECO:0007669"/>
    <property type="project" value="UniProtKB-SubCell"/>
</dbReference>
<keyword evidence="8" id="KW-0119">Carbohydrate metabolism</keyword>
<feature type="site" description="Transition state stabilizer" evidence="16">
    <location>
        <position position="399"/>
    </location>
</feature>
<comment type="subcellular location">
    <subcellularLocation>
        <location evidence="1 15">Cytoplasm</location>
    </subcellularLocation>
</comment>
<keyword evidence="19" id="KW-1185">Reference proteome</keyword>
<dbReference type="PIRSF" id="PIRSF006337">
    <property type="entry name" value="Trehalose_TreZ"/>
    <property type="match status" value="1"/>
</dbReference>
<dbReference type="InterPro" id="IPR006047">
    <property type="entry name" value="GH13_cat_dom"/>
</dbReference>
<dbReference type="UniPathway" id="UPA00299"/>
<feature type="active site" description="Proton donor" evidence="15">
    <location>
        <position position="306"/>
    </location>
</feature>
<keyword evidence="9 14" id="KW-0326">Glycosidase</keyword>
<dbReference type="CDD" id="cd02853">
    <property type="entry name" value="E_set_MTHase_like_N"/>
    <property type="match status" value="1"/>
</dbReference>
<evidence type="ECO:0000256" key="2">
    <source>
        <dbReference type="ARBA" id="ARBA00005199"/>
    </source>
</evidence>
<dbReference type="STRING" id="1335048.AKL17_1308"/>
<sequence length="589" mass="64303">MTDAPADPPALMTGERLHFPRSWGVEPLGDGRWRFGLWAPSAGAVAVRVGETDTPLQRGPDGFWRGASAAETGAEYGFVIDGAFRPDPAARAQVRDVHGPSLLVDPRGFRWQQPWAGRPWEEAVIYELHIGTFTAEGTFAAAAARLPDLARLGITAIEILPVGQFSGRHGWGYDGVLPYAPHRDYGSPDDLKALVAAAQDLGIMVLLDAVYNHFGPDGAYLHAYAPEFFDKQRHTPWGAGIDYADPPVRTFFIENALYWLTEYRLDGLRLDATDQIEDPSDPELLVELAQRVRAAGFDRPIHLTTEDNRNITRLHEPEAGLYTAEWNDDYHHAIHCLLTGEDEAYYAPYAVDPMADLCVALDCGFVEQGQPRPGTDKLRGEPSGHLPWPSFINFNQNHDQTGNRALGERLAALVEDAPLQVAHALLLCAPFTPLLFMGEEEGSRAPFLFFADFTGDLAAALHEGRAREFAGFRGFAERAPDPLDPATRDASRPFAESGTPRAAAWRALTARLLAFRTGRVVPLLKSGRAGDPVVTRSGERALRAEWPFAAGRLIVAARFGPDAGMEAQARAPDLAFGSDGAGFAAWVVV</sequence>
<proteinExistence type="inferred from homology"/>
<evidence type="ECO:0000256" key="15">
    <source>
        <dbReference type="PIRSR" id="PIRSR006337-1"/>
    </source>
</evidence>
<dbReference type="GO" id="GO:0033942">
    <property type="term" value="F:4-alpha-D-(1-&gt;4)-alpha-D-glucanotrehalose trehalohydrolase activity"/>
    <property type="evidence" value="ECO:0007669"/>
    <property type="project" value="UniProtKB-EC"/>
</dbReference>
<evidence type="ECO:0000313" key="18">
    <source>
        <dbReference type="EMBL" id="AMY68564.1"/>
    </source>
</evidence>
<dbReference type="Gene3D" id="2.60.40.10">
    <property type="entry name" value="Immunoglobulins"/>
    <property type="match status" value="1"/>
</dbReference>
<accession>A0A159Z339</accession>
<dbReference type="Gene3D" id="3.20.20.80">
    <property type="entry name" value="Glycosidases"/>
    <property type="match status" value="1"/>
</dbReference>
<evidence type="ECO:0000256" key="14">
    <source>
        <dbReference type="PIRNR" id="PIRNR006337"/>
    </source>
</evidence>
<comment type="pathway">
    <text evidence="2 14">Glycan biosynthesis; trehalose biosynthesis.</text>
</comment>